<gene>
    <name evidence="2" type="ORF">EVAR_17666_1</name>
</gene>
<feature type="compositionally biased region" description="Basic residues" evidence="1">
    <location>
        <begin position="111"/>
        <end position="124"/>
    </location>
</feature>
<dbReference type="AlphaFoldDB" id="A0A4C1US31"/>
<dbReference type="Proteomes" id="UP000299102">
    <property type="component" value="Unassembled WGS sequence"/>
</dbReference>
<feature type="region of interest" description="Disordered" evidence="1">
    <location>
        <begin position="1"/>
        <end position="78"/>
    </location>
</feature>
<evidence type="ECO:0000313" key="3">
    <source>
        <dbReference type="Proteomes" id="UP000299102"/>
    </source>
</evidence>
<sequence length="124" mass="13395">MVQYAYQSDRERARGPRADRDKGTARSRRRVYGEAVTSSPRVGPTTDAGVDTTTKAGDGGPRTAHAADGRTAREKVNVSMKSAATIGLIESDNARRVKDRTAGGSTPVGRLTRRGNSHVLRWSR</sequence>
<reference evidence="2 3" key="1">
    <citation type="journal article" date="2019" name="Commun. Biol.">
        <title>The bagworm genome reveals a unique fibroin gene that provides high tensile strength.</title>
        <authorList>
            <person name="Kono N."/>
            <person name="Nakamura H."/>
            <person name="Ohtoshi R."/>
            <person name="Tomita M."/>
            <person name="Numata K."/>
            <person name="Arakawa K."/>
        </authorList>
    </citation>
    <scope>NUCLEOTIDE SEQUENCE [LARGE SCALE GENOMIC DNA]</scope>
</reference>
<proteinExistence type="predicted"/>
<comment type="caution">
    <text evidence="2">The sequence shown here is derived from an EMBL/GenBank/DDBJ whole genome shotgun (WGS) entry which is preliminary data.</text>
</comment>
<evidence type="ECO:0000256" key="1">
    <source>
        <dbReference type="SAM" id="MobiDB-lite"/>
    </source>
</evidence>
<name>A0A4C1US31_EUMVA</name>
<feature type="compositionally biased region" description="Basic and acidic residues" evidence="1">
    <location>
        <begin position="65"/>
        <end position="76"/>
    </location>
</feature>
<accession>A0A4C1US31</accession>
<protein>
    <submittedName>
        <fullName evidence="2">Uncharacterized protein</fullName>
    </submittedName>
</protein>
<keyword evidence="3" id="KW-1185">Reference proteome</keyword>
<evidence type="ECO:0000313" key="2">
    <source>
        <dbReference type="EMBL" id="GBP29129.1"/>
    </source>
</evidence>
<feature type="region of interest" description="Disordered" evidence="1">
    <location>
        <begin position="97"/>
        <end position="124"/>
    </location>
</feature>
<dbReference type="EMBL" id="BGZK01000216">
    <property type="protein sequence ID" value="GBP29129.1"/>
    <property type="molecule type" value="Genomic_DNA"/>
</dbReference>
<organism evidence="2 3">
    <name type="scientific">Eumeta variegata</name>
    <name type="common">Bagworm moth</name>
    <name type="synonym">Eumeta japonica</name>
    <dbReference type="NCBI Taxonomy" id="151549"/>
    <lineage>
        <taxon>Eukaryota</taxon>
        <taxon>Metazoa</taxon>
        <taxon>Ecdysozoa</taxon>
        <taxon>Arthropoda</taxon>
        <taxon>Hexapoda</taxon>
        <taxon>Insecta</taxon>
        <taxon>Pterygota</taxon>
        <taxon>Neoptera</taxon>
        <taxon>Endopterygota</taxon>
        <taxon>Lepidoptera</taxon>
        <taxon>Glossata</taxon>
        <taxon>Ditrysia</taxon>
        <taxon>Tineoidea</taxon>
        <taxon>Psychidae</taxon>
        <taxon>Oiketicinae</taxon>
        <taxon>Eumeta</taxon>
    </lineage>
</organism>
<feature type="compositionally biased region" description="Basic and acidic residues" evidence="1">
    <location>
        <begin position="8"/>
        <end position="24"/>
    </location>
</feature>